<dbReference type="AlphaFoldDB" id="M7TRQ1"/>
<name>M7TRQ1_BOTF1</name>
<protein>
    <submittedName>
        <fullName evidence="1">Uncharacterized protein</fullName>
    </submittedName>
</protein>
<accession>M7TRQ1</accession>
<organism evidence="1 2">
    <name type="scientific">Botryotinia fuckeliana (strain BcDW1)</name>
    <name type="common">Noble rot fungus</name>
    <name type="synonym">Botrytis cinerea</name>
    <dbReference type="NCBI Taxonomy" id="1290391"/>
    <lineage>
        <taxon>Eukaryota</taxon>
        <taxon>Fungi</taxon>
        <taxon>Dikarya</taxon>
        <taxon>Ascomycota</taxon>
        <taxon>Pezizomycotina</taxon>
        <taxon>Leotiomycetes</taxon>
        <taxon>Helotiales</taxon>
        <taxon>Sclerotiniaceae</taxon>
        <taxon>Botrytis</taxon>
    </lineage>
</organism>
<dbReference type="EMBL" id="KB707862">
    <property type="protein sequence ID" value="EMR86266.1"/>
    <property type="molecule type" value="Genomic_DNA"/>
</dbReference>
<reference evidence="2" key="1">
    <citation type="journal article" date="2013" name="Genome Announc.">
        <title>Draft genome sequence of Botrytis cinerea BcDW1, inoculum for noble rot of grape berries.</title>
        <authorList>
            <person name="Blanco-Ulate B."/>
            <person name="Allen G."/>
            <person name="Powell A.L."/>
            <person name="Cantu D."/>
        </authorList>
    </citation>
    <scope>NUCLEOTIDE SEQUENCE [LARGE SCALE GENOMIC DNA]</scope>
    <source>
        <strain evidence="2">BcDW1</strain>
    </source>
</reference>
<evidence type="ECO:0000313" key="1">
    <source>
        <dbReference type="EMBL" id="EMR86266.1"/>
    </source>
</evidence>
<gene>
    <name evidence="1" type="ORF">BcDW1_5077</name>
</gene>
<dbReference type="Proteomes" id="UP000012045">
    <property type="component" value="Unassembled WGS sequence"/>
</dbReference>
<dbReference type="HOGENOM" id="CLU_2721890_0_0_1"/>
<sequence length="72" mass="8251">MIEQSIVYVSRAGSYSVCCLHRSKPNLIRLVSQTSSYTIEANILLSLNYASEYAFEYAFEDAFQDARDERCI</sequence>
<proteinExistence type="predicted"/>
<evidence type="ECO:0000313" key="2">
    <source>
        <dbReference type="Proteomes" id="UP000012045"/>
    </source>
</evidence>